<dbReference type="InterPro" id="IPR057446">
    <property type="entry name" value="PH_bac"/>
</dbReference>
<protein>
    <recommendedName>
        <fullName evidence="2">PH domain-containing protein</fullName>
    </recommendedName>
</protein>
<dbReference type="Pfam" id="PF25362">
    <property type="entry name" value="bPH_11"/>
    <property type="match status" value="1"/>
</dbReference>
<keyword evidence="1" id="KW-0472">Membrane</keyword>
<dbReference type="Proteomes" id="UP000321720">
    <property type="component" value="Unassembled WGS sequence"/>
</dbReference>
<accession>A0A511J721</accession>
<proteinExistence type="predicted"/>
<evidence type="ECO:0000313" key="4">
    <source>
        <dbReference type="Proteomes" id="UP000321720"/>
    </source>
</evidence>
<dbReference type="EMBL" id="BJWG01000001">
    <property type="protein sequence ID" value="GEL93503.1"/>
    <property type="molecule type" value="Genomic_DNA"/>
</dbReference>
<sequence length="187" mass="19233">MTGTQLAATLVLVGVVALSWWGMRRGWEHRRRRTAEVVGALPTRPADLGATRFGPVAAVYVSTTTAGDWLDRVVAADLGVRSPATVTVHDAGLLVERTGATDLFVPAAALRAVTTAPGIAGKVVGGHGLVVVTWQPPGADADTDAQAGGLDTGLLTRDHDDRDPLVDAVATLVTPTGDGAARSKENA</sequence>
<feature type="transmembrane region" description="Helical" evidence="1">
    <location>
        <begin position="6"/>
        <end position="23"/>
    </location>
</feature>
<feature type="domain" description="PH" evidence="2">
    <location>
        <begin position="39"/>
        <end position="168"/>
    </location>
</feature>
<organism evidence="3 4">
    <name type="scientific">Cellulomonas composti</name>
    <dbReference type="NCBI Taxonomy" id="266130"/>
    <lineage>
        <taxon>Bacteria</taxon>
        <taxon>Bacillati</taxon>
        <taxon>Actinomycetota</taxon>
        <taxon>Actinomycetes</taxon>
        <taxon>Micrococcales</taxon>
        <taxon>Cellulomonadaceae</taxon>
        <taxon>Cellulomonas</taxon>
    </lineage>
</organism>
<keyword evidence="1" id="KW-0812">Transmembrane</keyword>
<evidence type="ECO:0000256" key="1">
    <source>
        <dbReference type="SAM" id="Phobius"/>
    </source>
</evidence>
<keyword evidence="1" id="KW-1133">Transmembrane helix</keyword>
<evidence type="ECO:0000313" key="3">
    <source>
        <dbReference type="EMBL" id="GEL93503.1"/>
    </source>
</evidence>
<gene>
    <name evidence="3" type="ORF">CCO02nite_01610</name>
</gene>
<dbReference type="AlphaFoldDB" id="A0A511J721"/>
<evidence type="ECO:0000259" key="2">
    <source>
        <dbReference type="Pfam" id="PF25362"/>
    </source>
</evidence>
<reference evidence="3 4" key="1">
    <citation type="submission" date="2019-07" db="EMBL/GenBank/DDBJ databases">
        <title>Whole genome shotgun sequence of Cellulomonas composti NBRC 100758.</title>
        <authorList>
            <person name="Hosoyama A."/>
            <person name="Uohara A."/>
            <person name="Ohji S."/>
            <person name="Ichikawa N."/>
        </authorList>
    </citation>
    <scope>NUCLEOTIDE SEQUENCE [LARGE SCALE GENOMIC DNA]</scope>
    <source>
        <strain evidence="3 4">NBRC 100758</strain>
    </source>
</reference>
<keyword evidence="4" id="KW-1185">Reference proteome</keyword>
<dbReference type="RefSeq" id="WP_246117244.1">
    <property type="nucleotide sequence ID" value="NZ_BJWG01000001.1"/>
</dbReference>
<comment type="caution">
    <text evidence="3">The sequence shown here is derived from an EMBL/GenBank/DDBJ whole genome shotgun (WGS) entry which is preliminary data.</text>
</comment>
<name>A0A511J721_9CELL</name>